<dbReference type="SUPFAM" id="SSF47336">
    <property type="entry name" value="ACP-like"/>
    <property type="match status" value="1"/>
</dbReference>
<feature type="domain" description="Carrier" evidence="3">
    <location>
        <begin position="93"/>
        <end position="170"/>
    </location>
</feature>
<dbReference type="EMBL" id="JBEFKJ010000001">
    <property type="protein sequence ID" value="KAL2048163.1"/>
    <property type="molecule type" value="Genomic_DNA"/>
</dbReference>
<keyword evidence="2" id="KW-0597">Phosphoprotein</keyword>
<dbReference type="SMART" id="SM00823">
    <property type="entry name" value="PKS_PP"/>
    <property type="match status" value="1"/>
</dbReference>
<dbReference type="PROSITE" id="PS50075">
    <property type="entry name" value="CARRIER"/>
    <property type="match status" value="1"/>
</dbReference>
<comment type="caution">
    <text evidence="4">The sequence shown here is derived from an EMBL/GenBank/DDBJ whole genome shotgun (WGS) entry which is preliminary data.</text>
</comment>
<accession>A0ABR4AR47</accession>
<evidence type="ECO:0000313" key="5">
    <source>
        <dbReference type="Proteomes" id="UP001590950"/>
    </source>
</evidence>
<keyword evidence="1" id="KW-0596">Phosphopantetheine</keyword>
<proteinExistence type="predicted"/>
<organism evidence="4 5">
    <name type="scientific">Stereocaulon virgatum</name>
    <dbReference type="NCBI Taxonomy" id="373712"/>
    <lineage>
        <taxon>Eukaryota</taxon>
        <taxon>Fungi</taxon>
        <taxon>Dikarya</taxon>
        <taxon>Ascomycota</taxon>
        <taxon>Pezizomycotina</taxon>
        <taxon>Lecanoromycetes</taxon>
        <taxon>OSLEUM clade</taxon>
        <taxon>Lecanoromycetidae</taxon>
        <taxon>Lecanorales</taxon>
        <taxon>Lecanorineae</taxon>
        <taxon>Stereocaulaceae</taxon>
        <taxon>Stereocaulon</taxon>
    </lineage>
</organism>
<dbReference type="InterPro" id="IPR036736">
    <property type="entry name" value="ACP-like_sf"/>
</dbReference>
<dbReference type="InterPro" id="IPR009081">
    <property type="entry name" value="PP-bd_ACP"/>
</dbReference>
<keyword evidence="5" id="KW-1185">Reference proteome</keyword>
<protein>
    <recommendedName>
        <fullName evidence="3">Carrier domain-containing protein</fullName>
    </recommendedName>
</protein>
<dbReference type="InterPro" id="IPR020806">
    <property type="entry name" value="PKS_PP-bd"/>
</dbReference>
<evidence type="ECO:0000256" key="2">
    <source>
        <dbReference type="ARBA" id="ARBA00022553"/>
    </source>
</evidence>
<reference evidence="4 5" key="1">
    <citation type="submission" date="2024-09" db="EMBL/GenBank/DDBJ databases">
        <title>Rethinking Asexuality: The Enigmatic Case of Functional Sexual Genes in Lepraria (Stereocaulaceae).</title>
        <authorList>
            <person name="Doellman M."/>
            <person name="Sun Y."/>
            <person name="Barcenas-Pena A."/>
            <person name="Lumbsch H.T."/>
            <person name="Grewe F."/>
        </authorList>
    </citation>
    <scope>NUCLEOTIDE SEQUENCE [LARGE SCALE GENOMIC DNA]</scope>
    <source>
        <strain evidence="4 5">Mercado 3170</strain>
    </source>
</reference>
<gene>
    <name evidence="4" type="ORF">N7G274_000074</name>
</gene>
<sequence>MDITQGELIALLDYYCNPDLPLLSDVDAQVLVGIEMPSVVLAKGIDLHHSIRRPMFRHLFRMVPKEAKVGFCDAESALVNRATMLKKATSEDEAAALVTGWFSGKISRVLGLSELDLDLSRPMHTYGINSLVAIDLKNWLAREIGADIEVYVLLGNMSLGTVSALAAEKSRYR</sequence>
<name>A0ABR4AR47_9LECA</name>
<evidence type="ECO:0000313" key="4">
    <source>
        <dbReference type="EMBL" id="KAL2048163.1"/>
    </source>
</evidence>
<dbReference type="Proteomes" id="UP001590950">
    <property type="component" value="Unassembled WGS sequence"/>
</dbReference>
<dbReference type="Gene3D" id="1.10.1200.10">
    <property type="entry name" value="ACP-like"/>
    <property type="match status" value="1"/>
</dbReference>
<evidence type="ECO:0000256" key="1">
    <source>
        <dbReference type="ARBA" id="ARBA00022450"/>
    </source>
</evidence>
<evidence type="ECO:0000259" key="3">
    <source>
        <dbReference type="PROSITE" id="PS50075"/>
    </source>
</evidence>
<dbReference type="Pfam" id="PF23297">
    <property type="entry name" value="ACP_SdgA_C"/>
    <property type="match status" value="1"/>
</dbReference>